<proteinExistence type="predicted"/>
<dbReference type="HOGENOM" id="CLU_101357_0_0_4"/>
<dbReference type="InterPro" id="IPR010982">
    <property type="entry name" value="Lambda_DNA-bd_dom_sf"/>
</dbReference>
<evidence type="ECO:0000313" key="2">
    <source>
        <dbReference type="EMBL" id="ABF78312.1"/>
    </source>
</evidence>
<dbReference type="InterPro" id="IPR001387">
    <property type="entry name" value="Cro/C1-type_HTH"/>
</dbReference>
<dbReference type="GO" id="GO:0003677">
    <property type="term" value="F:DNA binding"/>
    <property type="evidence" value="ECO:0007669"/>
    <property type="project" value="InterPro"/>
</dbReference>
<name>A0A0H2XVP0_BURO1</name>
<gene>
    <name evidence="2" type="ordered locus">Bcen_3417</name>
</gene>
<organism evidence="2">
    <name type="scientific">Burkholderia orbicola (strain AU 1054)</name>
    <dbReference type="NCBI Taxonomy" id="331271"/>
    <lineage>
        <taxon>Bacteria</taxon>
        <taxon>Pseudomonadati</taxon>
        <taxon>Pseudomonadota</taxon>
        <taxon>Betaproteobacteria</taxon>
        <taxon>Burkholderiales</taxon>
        <taxon>Burkholderiaceae</taxon>
        <taxon>Burkholderia</taxon>
        <taxon>Burkholderia cepacia complex</taxon>
        <taxon>Burkholderia orbicola</taxon>
    </lineage>
</organism>
<dbReference type="SUPFAM" id="SSF47413">
    <property type="entry name" value="lambda repressor-like DNA-binding domains"/>
    <property type="match status" value="1"/>
</dbReference>
<protein>
    <submittedName>
        <fullName evidence="2">Transcriptional regulator, XRE family</fullName>
    </submittedName>
</protein>
<dbReference type="PROSITE" id="PS50943">
    <property type="entry name" value="HTH_CROC1"/>
    <property type="match status" value="1"/>
</dbReference>
<feature type="domain" description="HTH cro/C1-type" evidence="1">
    <location>
        <begin position="15"/>
        <end position="46"/>
    </location>
</feature>
<dbReference type="CDD" id="cd00093">
    <property type="entry name" value="HTH_XRE"/>
    <property type="match status" value="1"/>
</dbReference>
<dbReference type="Gene3D" id="1.10.260.40">
    <property type="entry name" value="lambda repressor-like DNA-binding domains"/>
    <property type="match status" value="1"/>
</dbReference>
<accession>A0A0H2XVP0</accession>
<sequence length="188" mass="20565">MPHPPLHPSSLGPQLKRWRALHRVKQSHAAELFGVAQSTISRWEAGLQQMSPAERATAERLLAARLDSAGDHALARLIAGSAGRMHLVCDLTHRLLASSPARAAEFSQPLSTLLGTSLWRYATPEIVRMEAALDPFGWHDRAGPPSVEFDTGANASRVVPIRGSRCRWTRMTLSDSSAVRLVETLDAH</sequence>
<evidence type="ECO:0000259" key="1">
    <source>
        <dbReference type="PROSITE" id="PS50943"/>
    </source>
</evidence>
<reference evidence="2" key="1">
    <citation type="submission" date="2006-05" db="EMBL/GenBank/DDBJ databases">
        <title>Complete sequence of chromosome 2 of Burkholderia cenocepacia AU 1054.</title>
        <authorList>
            <consortium name="US DOE Joint Genome Institute"/>
            <person name="Copeland A."/>
            <person name="Lucas S."/>
            <person name="Lapidus A."/>
            <person name="Barry K."/>
            <person name="Detter J.C."/>
            <person name="Glavina del Rio T."/>
            <person name="Hammon N."/>
            <person name="Israni S."/>
            <person name="Dalin E."/>
            <person name="Tice H."/>
            <person name="Pitluck S."/>
            <person name="Chain P."/>
            <person name="Malfatti S."/>
            <person name="Shin M."/>
            <person name="Vergez L."/>
            <person name="Schmutz J."/>
            <person name="Larimer F."/>
            <person name="Land M."/>
            <person name="Hauser L."/>
            <person name="Kyrpides N."/>
            <person name="Lykidis A."/>
            <person name="LiPuma J.J."/>
            <person name="Konstantinidis K."/>
            <person name="Tiedje J.M."/>
            <person name="Richardson P."/>
        </authorList>
    </citation>
    <scope>NUCLEOTIDE SEQUENCE [LARGE SCALE GENOMIC DNA]</scope>
    <source>
        <strain evidence="2">AU 1054</strain>
    </source>
</reference>
<dbReference type="AlphaFoldDB" id="A0A0H2XVP0"/>
<dbReference type="EMBL" id="CP000379">
    <property type="protein sequence ID" value="ABF78312.1"/>
    <property type="molecule type" value="Genomic_DNA"/>
</dbReference>